<evidence type="ECO:0000256" key="8">
    <source>
        <dbReference type="RuleBase" id="RU366032"/>
    </source>
</evidence>
<dbReference type="SUPFAM" id="SSF69012">
    <property type="entry name" value="alpha-ketoacid dehydrogenase kinase, N-terminal domain"/>
    <property type="match status" value="1"/>
</dbReference>
<dbReference type="STRING" id="1051890.A0A3N4LSI9"/>
<keyword evidence="2" id="KW-0597">Phosphoprotein</keyword>
<dbReference type="InterPro" id="IPR018955">
    <property type="entry name" value="BCDHK/PDK_N"/>
</dbReference>
<dbReference type="FunCoup" id="A0A3N4LSI9">
    <property type="interactions" value="347"/>
</dbReference>
<feature type="compositionally biased region" description="Polar residues" evidence="9">
    <location>
        <begin position="60"/>
        <end position="75"/>
    </location>
</feature>
<dbReference type="InterPro" id="IPR036784">
    <property type="entry name" value="AK/P_DHK_N_sf"/>
</dbReference>
<accession>A0A3N4LSI9</accession>
<dbReference type="GO" id="GO:0005759">
    <property type="term" value="C:mitochondrial matrix"/>
    <property type="evidence" value="ECO:0007669"/>
    <property type="project" value="UniProtKB-SubCell"/>
</dbReference>
<evidence type="ECO:0000256" key="4">
    <source>
        <dbReference type="ARBA" id="ARBA00022741"/>
    </source>
</evidence>
<dbReference type="AlphaFoldDB" id="A0A3N4LSI9"/>
<dbReference type="Pfam" id="PF10436">
    <property type="entry name" value="BCDHK_Adom3"/>
    <property type="match status" value="1"/>
</dbReference>
<dbReference type="InterPro" id="IPR039028">
    <property type="entry name" value="BCKD/PDK"/>
</dbReference>
<protein>
    <recommendedName>
        <fullName evidence="8">Protein-serine/threonine kinase</fullName>
        <ecNumber evidence="8">2.7.11.-</ecNumber>
    </recommendedName>
</protein>
<dbReference type="InParanoid" id="A0A3N4LSI9"/>
<keyword evidence="7 8" id="KW-0496">Mitochondrion</keyword>
<reference evidence="11 12" key="1">
    <citation type="journal article" date="2018" name="Nat. Ecol. Evol.">
        <title>Pezizomycetes genomes reveal the molecular basis of ectomycorrhizal truffle lifestyle.</title>
        <authorList>
            <person name="Murat C."/>
            <person name="Payen T."/>
            <person name="Noel B."/>
            <person name="Kuo A."/>
            <person name="Morin E."/>
            <person name="Chen J."/>
            <person name="Kohler A."/>
            <person name="Krizsan K."/>
            <person name="Balestrini R."/>
            <person name="Da Silva C."/>
            <person name="Montanini B."/>
            <person name="Hainaut M."/>
            <person name="Levati E."/>
            <person name="Barry K.W."/>
            <person name="Belfiori B."/>
            <person name="Cichocki N."/>
            <person name="Clum A."/>
            <person name="Dockter R.B."/>
            <person name="Fauchery L."/>
            <person name="Guy J."/>
            <person name="Iotti M."/>
            <person name="Le Tacon F."/>
            <person name="Lindquist E.A."/>
            <person name="Lipzen A."/>
            <person name="Malagnac F."/>
            <person name="Mello A."/>
            <person name="Molinier V."/>
            <person name="Miyauchi S."/>
            <person name="Poulain J."/>
            <person name="Riccioni C."/>
            <person name="Rubini A."/>
            <person name="Sitrit Y."/>
            <person name="Splivallo R."/>
            <person name="Traeger S."/>
            <person name="Wang M."/>
            <person name="Zifcakova L."/>
            <person name="Wipf D."/>
            <person name="Zambonelli A."/>
            <person name="Paolocci F."/>
            <person name="Nowrousian M."/>
            <person name="Ottonello S."/>
            <person name="Baldrian P."/>
            <person name="Spatafora J.W."/>
            <person name="Henrissat B."/>
            <person name="Nagy L.G."/>
            <person name="Aury J.M."/>
            <person name="Wincker P."/>
            <person name="Grigoriev I.V."/>
            <person name="Bonfante P."/>
            <person name="Martin F.M."/>
        </authorList>
    </citation>
    <scope>NUCLEOTIDE SEQUENCE [LARGE SCALE GENOMIC DNA]</scope>
    <source>
        <strain evidence="11 12">ATCC MYA-4762</strain>
    </source>
</reference>
<evidence type="ECO:0000256" key="6">
    <source>
        <dbReference type="ARBA" id="ARBA00022840"/>
    </source>
</evidence>
<gene>
    <name evidence="11" type="ORF">L211DRAFT_55989</name>
</gene>
<dbReference type="PANTHER" id="PTHR11947:SF20">
    <property type="entry name" value="[3-METHYL-2-OXOBUTANOATE DEHYDROGENASE [LIPOAMIDE]] KINASE, MITOCHONDRIAL"/>
    <property type="match status" value="1"/>
</dbReference>
<dbReference type="PANTHER" id="PTHR11947">
    <property type="entry name" value="PYRUVATE DEHYDROGENASE KINASE"/>
    <property type="match status" value="1"/>
</dbReference>
<evidence type="ECO:0000259" key="10">
    <source>
        <dbReference type="SMART" id="SM00387"/>
    </source>
</evidence>
<dbReference type="Gene3D" id="3.30.565.10">
    <property type="entry name" value="Histidine kinase-like ATPase, C-terminal domain"/>
    <property type="match status" value="1"/>
</dbReference>
<dbReference type="GO" id="GO:0010906">
    <property type="term" value="P:regulation of glucose metabolic process"/>
    <property type="evidence" value="ECO:0007669"/>
    <property type="project" value="TreeGrafter"/>
</dbReference>
<dbReference type="EC" id="2.7.11.-" evidence="8"/>
<dbReference type="Proteomes" id="UP000267821">
    <property type="component" value="Unassembled WGS sequence"/>
</dbReference>
<keyword evidence="6 8" id="KW-0067">ATP-binding</keyword>
<evidence type="ECO:0000313" key="11">
    <source>
        <dbReference type="EMBL" id="RPB25780.1"/>
    </source>
</evidence>
<dbReference type="InterPro" id="IPR003594">
    <property type="entry name" value="HATPase_dom"/>
</dbReference>
<feature type="region of interest" description="Disordered" evidence="9">
    <location>
        <begin position="51"/>
        <end position="76"/>
    </location>
</feature>
<evidence type="ECO:0000256" key="9">
    <source>
        <dbReference type="SAM" id="MobiDB-lite"/>
    </source>
</evidence>
<feature type="compositionally biased region" description="Low complexity" evidence="9">
    <location>
        <begin position="406"/>
        <end position="426"/>
    </location>
</feature>
<dbReference type="SMART" id="SM00387">
    <property type="entry name" value="HATPase_c"/>
    <property type="match status" value="1"/>
</dbReference>
<proteinExistence type="inferred from homology"/>
<keyword evidence="5 8" id="KW-0418">Kinase</keyword>
<feature type="domain" description="Histidine kinase/HSP90-like ATPase" evidence="10">
    <location>
        <begin position="302"/>
        <end position="517"/>
    </location>
</feature>
<keyword evidence="3 8" id="KW-0808">Transferase</keyword>
<evidence type="ECO:0000256" key="5">
    <source>
        <dbReference type="ARBA" id="ARBA00022777"/>
    </source>
</evidence>
<comment type="similarity">
    <text evidence="1 8">Belongs to the PDK/BCKDK protein kinase family.</text>
</comment>
<dbReference type="Gene3D" id="1.20.140.20">
    <property type="entry name" value="Alpha-ketoacid/pyruvate dehydrogenase kinase, N-terminal domain"/>
    <property type="match status" value="1"/>
</dbReference>
<evidence type="ECO:0000256" key="2">
    <source>
        <dbReference type="ARBA" id="ARBA00022553"/>
    </source>
</evidence>
<evidence type="ECO:0000256" key="3">
    <source>
        <dbReference type="ARBA" id="ARBA00022679"/>
    </source>
</evidence>
<organism evidence="11 12">
    <name type="scientific">Terfezia boudieri ATCC MYA-4762</name>
    <dbReference type="NCBI Taxonomy" id="1051890"/>
    <lineage>
        <taxon>Eukaryota</taxon>
        <taxon>Fungi</taxon>
        <taxon>Dikarya</taxon>
        <taxon>Ascomycota</taxon>
        <taxon>Pezizomycotina</taxon>
        <taxon>Pezizomycetes</taxon>
        <taxon>Pezizales</taxon>
        <taxon>Pezizaceae</taxon>
        <taxon>Terfezia</taxon>
    </lineage>
</organism>
<evidence type="ECO:0000313" key="12">
    <source>
        <dbReference type="Proteomes" id="UP000267821"/>
    </source>
</evidence>
<sequence length="521" mass="56861">MILRARPFIRWSAIAARALVAHPTPNRTPVICLRRGLSTQDPEPRLPLADKFTTAPLEGNPQSKHTNTTSTTGSNDEVARLAAIPLPSLTLQDLVRQGYPLSSQRLLASARYTRSILPIRLAKHILALRNLPFIIVSNPHISEIYNNYIYSLRSVLQFPNNHPTTLAEEGQFTQMLKDIVKTHSNTIPTLAKGFIECKRYIDPEEVGSVLERHLRTRIGTRLLAEQHIALHEAFVGKGVKDQHNGEGEEESGDGYIGTIDTNMLPSKIILSCSEFVGDICELRYGVRPKLIIEGHTKEKFPYIPVHLEYIITELLKNAFRATIESPTLTKTPHDLHESQQDDGVGDGNLPPVIVTLSVSRRDGVGGGKVLSVRIRDRGGGIAPEVLPSIWKYSFTTFDPERGRYYPPSSASTSAMSSSASSPSSSSQYTYSNIHNLTGVVDDYSNPMNVNLGMSGGGTIDALNIASDTGTSGGSSIAGLGYGLPLSRAYAEYFGGTLSVQSCFGWGTDVYLFLKGVGVEDI</sequence>
<feature type="region of interest" description="Disordered" evidence="9">
    <location>
        <begin position="405"/>
        <end position="426"/>
    </location>
</feature>
<keyword evidence="4 8" id="KW-0547">Nucleotide-binding</keyword>
<dbReference type="EMBL" id="ML121536">
    <property type="protein sequence ID" value="RPB25780.1"/>
    <property type="molecule type" value="Genomic_DNA"/>
</dbReference>
<dbReference type="GO" id="GO:0004740">
    <property type="term" value="F:pyruvate dehydrogenase (acetyl-transferring) kinase activity"/>
    <property type="evidence" value="ECO:0007669"/>
    <property type="project" value="TreeGrafter"/>
</dbReference>
<evidence type="ECO:0000256" key="1">
    <source>
        <dbReference type="ARBA" id="ARBA00006155"/>
    </source>
</evidence>
<name>A0A3N4LSI9_9PEZI</name>
<dbReference type="InterPro" id="IPR036890">
    <property type="entry name" value="HATPase_C_sf"/>
</dbReference>
<dbReference type="OrthoDB" id="3264224at2759"/>
<comment type="subcellular location">
    <subcellularLocation>
        <location evidence="8">Mitochondrion matrix</location>
    </subcellularLocation>
</comment>
<dbReference type="GO" id="GO:0005524">
    <property type="term" value="F:ATP binding"/>
    <property type="evidence" value="ECO:0007669"/>
    <property type="project" value="UniProtKB-UniRule"/>
</dbReference>
<evidence type="ECO:0000256" key="7">
    <source>
        <dbReference type="ARBA" id="ARBA00023128"/>
    </source>
</evidence>
<dbReference type="SUPFAM" id="SSF55874">
    <property type="entry name" value="ATPase domain of HSP90 chaperone/DNA topoisomerase II/histidine kinase"/>
    <property type="match status" value="2"/>
</dbReference>
<keyword evidence="12" id="KW-1185">Reference proteome</keyword>